<dbReference type="GO" id="GO:0005737">
    <property type="term" value="C:cytoplasm"/>
    <property type="evidence" value="ECO:0007669"/>
    <property type="project" value="UniProtKB-SubCell"/>
</dbReference>
<dbReference type="GO" id="GO:0008270">
    <property type="term" value="F:zinc ion binding"/>
    <property type="evidence" value="ECO:0007669"/>
    <property type="project" value="UniProtKB-UniRule"/>
</dbReference>
<dbReference type="InterPro" id="IPR023091">
    <property type="entry name" value="MetalPrtase_cat_dom_sf_prd"/>
</dbReference>
<organism evidence="9 10">
    <name type="scientific">Novacetimonas pomaceti</name>
    <dbReference type="NCBI Taxonomy" id="2021998"/>
    <lineage>
        <taxon>Bacteria</taxon>
        <taxon>Pseudomonadati</taxon>
        <taxon>Pseudomonadota</taxon>
        <taxon>Alphaproteobacteria</taxon>
        <taxon>Acetobacterales</taxon>
        <taxon>Acetobacteraceae</taxon>
        <taxon>Novacetimonas</taxon>
    </lineage>
</organism>
<keyword evidence="7" id="KW-0963">Cytoplasm</keyword>
<feature type="binding site" evidence="7">
    <location>
        <position position="149"/>
    </location>
    <ligand>
        <name>Zn(2+)</name>
        <dbReference type="ChEBI" id="CHEBI:29105"/>
        <note>catalytic</note>
    </ligand>
</feature>
<evidence type="ECO:0000256" key="2">
    <source>
        <dbReference type="ARBA" id="ARBA00022722"/>
    </source>
</evidence>
<comment type="caution">
    <text evidence="9">The sequence shown here is derived from an EMBL/GenBank/DDBJ whole genome shotgun (WGS) entry which is preliminary data.</text>
</comment>
<dbReference type="EMBL" id="NOXG01000005">
    <property type="protein sequence ID" value="PYD75896.1"/>
    <property type="molecule type" value="Genomic_DNA"/>
</dbReference>
<keyword evidence="2 7" id="KW-0540">Nuclease</keyword>
<keyword evidence="6 7" id="KW-0862">Zinc</keyword>
<proteinExistence type="inferred from homology"/>
<evidence type="ECO:0000256" key="3">
    <source>
        <dbReference type="ARBA" id="ARBA00022723"/>
    </source>
</evidence>
<dbReference type="GO" id="GO:0004521">
    <property type="term" value="F:RNA endonuclease activity"/>
    <property type="evidence" value="ECO:0007669"/>
    <property type="project" value="UniProtKB-UniRule"/>
</dbReference>
<evidence type="ECO:0000256" key="7">
    <source>
        <dbReference type="HAMAP-Rule" id="MF_00009"/>
    </source>
</evidence>
<dbReference type="PANTHER" id="PTHR46986:SF1">
    <property type="entry name" value="ENDORIBONUCLEASE YBEY, CHLOROPLASTIC"/>
    <property type="match status" value="1"/>
</dbReference>
<dbReference type="SUPFAM" id="SSF55486">
    <property type="entry name" value="Metalloproteases ('zincins'), catalytic domain"/>
    <property type="match status" value="1"/>
</dbReference>
<comment type="similarity">
    <text evidence="1 7">Belongs to the endoribonuclease YbeY family.</text>
</comment>
<evidence type="ECO:0000256" key="5">
    <source>
        <dbReference type="ARBA" id="ARBA00022801"/>
    </source>
</evidence>
<dbReference type="InterPro" id="IPR002036">
    <property type="entry name" value="YbeY"/>
</dbReference>
<gene>
    <name evidence="7 9" type="primary">ybeY</name>
    <name evidence="9" type="ORF">CFR71_07515</name>
</gene>
<evidence type="ECO:0000313" key="9">
    <source>
        <dbReference type="EMBL" id="PYD75896.1"/>
    </source>
</evidence>
<protein>
    <recommendedName>
        <fullName evidence="7">Endoribonuclease YbeY</fullName>
        <ecNumber evidence="7">3.1.-.-</ecNumber>
    </recommendedName>
</protein>
<dbReference type="Gene3D" id="3.40.390.30">
    <property type="entry name" value="Metalloproteases ('zincins'), catalytic domain"/>
    <property type="match status" value="1"/>
</dbReference>
<dbReference type="GO" id="GO:0006364">
    <property type="term" value="P:rRNA processing"/>
    <property type="evidence" value="ECO:0007669"/>
    <property type="project" value="UniProtKB-UniRule"/>
</dbReference>
<feature type="binding site" evidence="7">
    <location>
        <position position="159"/>
    </location>
    <ligand>
        <name>Zn(2+)</name>
        <dbReference type="ChEBI" id="CHEBI:29105"/>
        <note>catalytic</note>
    </ligand>
</feature>
<sequence>MEPRSRTAPLPEVDGAHEDSRATGPDDGPVPQPPLWEDIDVRIMDRRWYGAMRDPAAQVTRAVMATMHDLGVSGPVSVILADDRMVQRLNYLHRGRNRPTNVLTFEYAPAGPQGGAWGGDIILAFSTVRREAMAAGRTVRSHMLHLLVHGVLHLSGYDHHHAGDARAMEMEEARILGRMGIANPWKHRSGRADGGAR</sequence>
<dbReference type="EC" id="3.1.-.-" evidence="7"/>
<accession>A0A318Q8H3</accession>
<evidence type="ECO:0000256" key="1">
    <source>
        <dbReference type="ARBA" id="ARBA00010875"/>
    </source>
</evidence>
<name>A0A318Q8H3_9PROT</name>
<dbReference type="PANTHER" id="PTHR46986">
    <property type="entry name" value="ENDORIBONUCLEASE YBEY, CHLOROPLASTIC"/>
    <property type="match status" value="1"/>
</dbReference>
<feature type="region of interest" description="Disordered" evidence="8">
    <location>
        <begin position="1"/>
        <end position="35"/>
    </location>
</feature>
<evidence type="ECO:0000256" key="8">
    <source>
        <dbReference type="SAM" id="MobiDB-lite"/>
    </source>
</evidence>
<reference evidence="9 10" key="1">
    <citation type="submission" date="2017-07" db="EMBL/GenBank/DDBJ databases">
        <title>A draft genome sequence of Komagataeibacter sp. T5K1.</title>
        <authorList>
            <person name="Skraban J."/>
            <person name="Cleenwerck I."/>
            <person name="Vandamme P."/>
            <person name="Trcek J."/>
        </authorList>
    </citation>
    <scope>NUCLEOTIDE SEQUENCE [LARGE SCALE GENOMIC DNA]</scope>
    <source>
        <strain evidence="9 10">T5K1</strain>
    </source>
</reference>
<dbReference type="RefSeq" id="WP_110529479.1">
    <property type="nucleotide sequence ID" value="NZ_NOXG01000005.1"/>
</dbReference>
<evidence type="ECO:0000313" key="10">
    <source>
        <dbReference type="Proteomes" id="UP000247609"/>
    </source>
</evidence>
<evidence type="ECO:0000256" key="6">
    <source>
        <dbReference type="ARBA" id="ARBA00022833"/>
    </source>
</evidence>
<keyword evidence="3 7" id="KW-0479">Metal-binding</keyword>
<dbReference type="Pfam" id="PF02130">
    <property type="entry name" value="YbeY"/>
    <property type="match status" value="1"/>
</dbReference>
<dbReference type="HAMAP" id="MF_00009">
    <property type="entry name" value="Endoribonucl_YbeY"/>
    <property type="match status" value="1"/>
</dbReference>
<comment type="cofactor">
    <cofactor evidence="7">
        <name>Zn(2+)</name>
        <dbReference type="ChEBI" id="CHEBI:29105"/>
    </cofactor>
    <text evidence="7">Binds 1 zinc ion.</text>
</comment>
<comment type="subcellular location">
    <subcellularLocation>
        <location evidence="7">Cytoplasm</location>
    </subcellularLocation>
</comment>
<dbReference type="Proteomes" id="UP000247609">
    <property type="component" value="Unassembled WGS sequence"/>
</dbReference>
<keyword evidence="7" id="KW-0690">Ribosome biogenesis</keyword>
<keyword evidence="5 7" id="KW-0378">Hydrolase</keyword>
<dbReference type="GO" id="GO:0004222">
    <property type="term" value="F:metalloendopeptidase activity"/>
    <property type="evidence" value="ECO:0007669"/>
    <property type="project" value="InterPro"/>
</dbReference>
<keyword evidence="4 7" id="KW-0255">Endonuclease</keyword>
<dbReference type="NCBIfam" id="TIGR00043">
    <property type="entry name" value="rRNA maturation RNase YbeY"/>
    <property type="match status" value="1"/>
</dbReference>
<evidence type="ECO:0000256" key="4">
    <source>
        <dbReference type="ARBA" id="ARBA00022759"/>
    </source>
</evidence>
<feature type="binding site" evidence="7">
    <location>
        <position position="153"/>
    </location>
    <ligand>
        <name>Zn(2+)</name>
        <dbReference type="ChEBI" id="CHEBI:29105"/>
        <note>catalytic</note>
    </ligand>
</feature>
<keyword evidence="7" id="KW-0698">rRNA processing</keyword>
<dbReference type="PROSITE" id="PS01306">
    <property type="entry name" value="UPF0054"/>
    <property type="match status" value="1"/>
</dbReference>
<comment type="function">
    <text evidence="7">Single strand-specific metallo-endoribonuclease involved in late-stage 70S ribosome quality control and in maturation of the 3' terminus of the 16S rRNA.</text>
</comment>
<dbReference type="AlphaFoldDB" id="A0A318Q8H3"/>
<dbReference type="InterPro" id="IPR020549">
    <property type="entry name" value="YbeY_CS"/>
</dbReference>